<gene>
    <name evidence="1" type="ORF">A6769_09585</name>
</gene>
<name>A0A367RQL1_NOSPU</name>
<reference evidence="1 2" key="1">
    <citation type="submission" date="2016-04" db="EMBL/GenBank/DDBJ databases">
        <authorList>
            <person name="Evans L.H."/>
            <person name="Alamgir A."/>
            <person name="Owens N."/>
            <person name="Weber N.D."/>
            <person name="Virtaneva K."/>
            <person name="Barbian K."/>
            <person name="Babar A."/>
            <person name="Rosenke K."/>
        </authorList>
    </citation>
    <scope>NUCLEOTIDE SEQUENCE [LARGE SCALE GENOMIC DNA]</scope>
    <source>
        <strain evidence="1">NIES-2108</strain>
    </source>
</reference>
<comment type="caution">
    <text evidence="1">The sequence shown here is derived from an EMBL/GenBank/DDBJ whole genome shotgun (WGS) entry which is preliminary data.</text>
</comment>
<evidence type="ECO:0000313" key="2">
    <source>
        <dbReference type="Proteomes" id="UP000252085"/>
    </source>
</evidence>
<organism evidence="1 2">
    <name type="scientific">Nostoc punctiforme NIES-2108</name>
    <dbReference type="NCBI Taxonomy" id="1356359"/>
    <lineage>
        <taxon>Bacteria</taxon>
        <taxon>Bacillati</taxon>
        <taxon>Cyanobacteriota</taxon>
        <taxon>Cyanophyceae</taxon>
        <taxon>Nostocales</taxon>
        <taxon>Nostocaceae</taxon>
        <taxon>Nostoc</taxon>
    </lineage>
</organism>
<protein>
    <submittedName>
        <fullName evidence="1">Uncharacterized protein</fullName>
    </submittedName>
</protein>
<evidence type="ECO:0000313" key="1">
    <source>
        <dbReference type="EMBL" id="RCJ38000.1"/>
    </source>
</evidence>
<dbReference type="EMBL" id="LXQE01000125">
    <property type="protein sequence ID" value="RCJ38000.1"/>
    <property type="molecule type" value="Genomic_DNA"/>
</dbReference>
<dbReference type="AlphaFoldDB" id="A0A367RQL1"/>
<dbReference type="Proteomes" id="UP000252085">
    <property type="component" value="Unassembled WGS sequence"/>
</dbReference>
<proteinExistence type="predicted"/>
<sequence>MTKFWGFGVWAFPDTGLMRIGRTLIKTRSKNYQRNNLMRTLRRMMATLSRSQTFSQRAMA</sequence>
<accession>A0A367RQL1</accession>